<dbReference type="OrthoDB" id="871140at2"/>
<feature type="transmembrane region" description="Helical" evidence="7">
    <location>
        <begin position="15"/>
        <end position="38"/>
    </location>
</feature>
<keyword evidence="3 8" id="KW-0808">Transferase</keyword>
<comment type="similarity">
    <text evidence="1">Belongs to the Lgt family.</text>
</comment>
<dbReference type="GO" id="GO:0008961">
    <property type="term" value="F:phosphatidylglycerol-prolipoprotein diacylglyceryl transferase activity"/>
    <property type="evidence" value="ECO:0007669"/>
    <property type="project" value="InterPro"/>
</dbReference>
<evidence type="ECO:0000313" key="9">
    <source>
        <dbReference type="Proteomes" id="UP000199679"/>
    </source>
</evidence>
<keyword evidence="5 7" id="KW-1133">Transmembrane helix</keyword>
<reference evidence="8 9" key="1">
    <citation type="submission" date="2016-10" db="EMBL/GenBank/DDBJ databases">
        <authorList>
            <person name="de Groot N.N."/>
        </authorList>
    </citation>
    <scope>NUCLEOTIDE SEQUENCE [LARGE SCALE GENOMIC DNA]</scope>
    <source>
        <strain evidence="8 9">MP1X4</strain>
    </source>
</reference>
<dbReference type="RefSeq" id="WP_091369118.1">
    <property type="nucleotide sequence ID" value="NZ_LT629740.1"/>
</dbReference>
<organism evidence="8 9">
    <name type="scientific">Mucilaginibacter mallensis</name>
    <dbReference type="NCBI Taxonomy" id="652787"/>
    <lineage>
        <taxon>Bacteria</taxon>
        <taxon>Pseudomonadati</taxon>
        <taxon>Bacteroidota</taxon>
        <taxon>Sphingobacteriia</taxon>
        <taxon>Sphingobacteriales</taxon>
        <taxon>Sphingobacteriaceae</taxon>
        <taxon>Mucilaginibacter</taxon>
    </lineage>
</organism>
<evidence type="ECO:0000256" key="3">
    <source>
        <dbReference type="ARBA" id="ARBA00022679"/>
    </source>
</evidence>
<gene>
    <name evidence="8" type="ORF">SAMN05216490_0629</name>
</gene>
<sequence>MRCFPTISDLFEYLFHIHIAIPIQTFGFFVAMAFILAYQAFRSELKRKEREGDIHAFKREVVVNQSSLLIELCLNGLLGFLLGFKILGALLNYEAFKVDPAKYIFSLQGSIIAGLLCALAYIYWIYKDRKKVSSQNNTVTAETVHPYQLMGKIVFYAGFWGFIGAKLFDMIDYLYQHGFTSLHDLVFSSGVTYYGGFLFGMLAYFYVGLRNNMKLPFIADMGAPGIMLAYAIGRIGCQLSGDGDWGIVNTHIKPNWLRWLPDWMWAFNFPHNIINQDTRIPDCYGSYCYQLSRGVYPTSFYETVICMLLFIFLWMIRKRLTVPATMSYIYLILSGTERYFIENIRINPRYHLGSISLSQAQIISIGMVLVGIGGIVYLYLIKPKRYTLT</sequence>
<keyword evidence="6 7" id="KW-0472">Membrane</keyword>
<evidence type="ECO:0000313" key="8">
    <source>
        <dbReference type="EMBL" id="SDS14993.1"/>
    </source>
</evidence>
<dbReference type="Pfam" id="PF01790">
    <property type="entry name" value="LGT"/>
    <property type="match status" value="1"/>
</dbReference>
<dbReference type="STRING" id="652787.SAMN05216490_0629"/>
<feature type="transmembrane region" description="Helical" evidence="7">
    <location>
        <begin position="103"/>
        <end position="126"/>
    </location>
</feature>
<dbReference type="PANTHER" id="PTHR30589">
    <property type="entry name" value="PROLIPOPROTEIN DIACYLGLYCERYL TRANSFERASE"/>
    <property type="match status" value="1"/>
</dbReference>
<evidence type="ECO:0000256" key="6">
    <source>
        <dbReference type="ARBA" id="ARBA00023136"/>
    </source>
</evidence>
<proteinExistence type="inferred from homology"/>
<dbReference type="AlphaFoldDB" id="A0A1H1PV80"/>
<dbReference type="PANTHER" id="PTHR30589:SF0">
    <property type="entry name" value="PHOSPHATIDYLGLYCEROL--PROLIPOPROTEIN DIACYLGLYCERYL TRANSFERASE"/>
    <property type="match status" value="1"/>
</dbReference>
<keyword evidence="4 7" id="KW-0812">Transmembrane</keyword>
<dbReference type="InterPro" id="IPR001640">
    <property type="entry name" value="Lgt"/>
</dbReference>
<evidence type="ECO:0000256" key="1">
    <source>
        <dbReference type="ARBA" id="ARBA00007150"/>
    </source>
</evidence>
<evidence type="ECO:0000256" key="5">
    <source>
        <dbReference type="ARBA" id="ARBA00022989"/>
    </source>
</evidence>
<feature type="transmembrane region" description="Helical" evidence="7">
    <location>
        <begin position="299"/>
        <end position="316"/>
    </location>
</feature>
<feature type="transmembrane region" description="Helical" evidence="7">
    <location>
        <begin position="153"/>
        <end position="171"/>
    </location>
</feature>
<evidence type="ECO:0000256" key="2">
    <source>
        <dbReference type="ARBA" id="ARBA00022475"/>
    </source>
</evidence>
<feature type="transmembrane region" description="Helical" evidence="7">
    <location>
        <begin position="68"/>
        <end position="91"/>
    </location>
</feature>
<protein>
    <submittedName>
        <fullName evidence="8">Phosphatidylglycerol:prolipoprotein diacylglycerol transferase</fullName>
    </submittedName>
</protein>
<dbReference type="GO" id="GO:0042158">
    <property type="term" value="P:lipoprotein biosynthetic process"/>
    <property type="evidence" value="ECO:0007669"/>
    <property type="project" value="InterPro"/>
</dbReference>
<dbReference type="Proteomes" id="UP000199679">
    <property type="component" value="Chromosome I"/>
</dbReference>
<name>A0A1H1PV80_MUCMA</name>
<accession>A0A1H1PV80</accession>
<evidence type="ECO:0000256" key="4">
    <source>
        <dbReference type="ARBA" id="ARBA00022692"/>
    </source>
</evidence>
<keyword evidence="8" id="KW-0449">Lipoprotein</keyword>
<evidence type="ECO:0000256" key="7">
    <source>
        <dbReference type="SAM" id="Phobius"/>
    </source>
</evidence>
<keyword evidence="9" id="KW-1185">Reference proteome</keyword>
<keyword evidence="2" id="KW-1003">Cell membrane</keyword>
<feature type="transmembrane region" description="Helical" evidence="7">
    <location>
        <begin position="362"/>
        <end position="381"/>
    </location>
</feature>
<dbReference type="EMBL" id="LT629740">
    <property type="protein sequence ID" value="SDS14993.1"/>
    <property type="molecule type" value="Genomic_DNA"/>
</dbReference>
<feature type="transmembrane region" description="Helical" evidence="7">
    <location>
        <begin position="191"/>
        <end position="209"/>
    </location>
</feature>
<dbReference type="GO" id="GO:0005886">
    <property type="term" value="C:plasma membrane"/>
    <property type="evidence" value="ECO:0007669"/>
    <property type="project" value="InterPro"/>
</dbReference>